<reference evidence="3" key="1">
    <citation type="submission" date="2019-01" db="EMBL/GenBank/DDBJ databases">
        <title>Gri0909 isolated from a small marine red alga.</title>
        <authorList>
            <person name="Kim J."/>
            <person name="Jeong S.E."/>
            <person name="Jeon C.O."/>
        </authorList>
    </citation>
    <scope>NUCLEOTIDE SEQUENCE [LARGE SCALE GENOMIC DNA]</scope>
    <source>
        <strain evidence="3">Gri0909</strain>
    </source>
</reference>
<keyword evidence="1" id="KW-0812">Transmembrane</keyword>
<accession>A0A437QNG2</accession>
<name>A0A437QNG2_9PROT</name>
<keyword evidence="3" id="KW-1185">Reference proteome</keyword>
<comment type="caution">
    <text evidence="2">The sequence shown here is derived from an EMBL/GenBank/DDBJ whole genome shotgun (WGS) entry which is preliminary data.</text>
</comment>
<sequence length="69" mass="7386">MKTLIVLLLIAGLLAIAFGYWGLNTVQGRARFDEMAGMIPLFAGIAGGVATLLALILAAFRLWSARNHD</sequence>
<evidence type="ECO:0000313" key="2">
    <source>
        <dbReference type="EMBL" id="RVU36062.1"/>
    </source>
</evidence>
<dbReference type="Proteomes" id="UP000287447">
    <property type="component" value="Unassembled WGS sequence"/>
</dbReference>
<evidence type="ECO:0000313" key="3">
    <source>
        <dbReference type="Proteomes" id="UP000287447"/>
    </source>
</evidence>
<evidence type="ECO:0000256" key="1">
    <source>
        <dbReference type="SAM" id="Phobius"/>
    </source>
</evidence>
<protein>
    <submittedName>
        <fullName evidence="2">Uncharacterized protein</fullName>
    </submittedName>
</protein>
<proteinExistence type="predicted"/>
<dbReference type="EMBL" id="SADE01000002">
    <property type="protein sequence ID" value="RVU36062.1"/>
    <property type="molecule type" value="Genomic_DNA"/>
</dbReference>
<organism evidence="2 3">
    <name type="scientific">Hwanghaeella grinnelliae</name>
    <dbReference type="NCBI Taxonomy" id="2500179"/>
    <lineage>
        <taxon>Bacteria</taxon>
        <taxon>Pseudomonadati</taxon>
        <taxon>Pseudomonadota</taxon>
        <taxon>Alphaproteobacteria</taxon>
        <taxon>Rhodospirillales</taxon>
        <taxon>Rhodospirillaceae</taxon>
        <taxon>Hwanghaeella</taxon>
    </lineage>
</organism>
<dbReference type="AlphaFoldDB" id="A0A437QNG2"/>
<dbReference type="OrthoDB" id="8481632at2"/>
<dbReference type="RefSeq" id="WP_127765538.1">
    <property type="nucleotide sequence ID" value="NZ_SADE01000002.1"/>
</dbReference>
<keyword evidence="1" id="KW-0472">Membrane</keyword>
<gene>
    <name evidence="2" type="ORF">EOI86_12575</name>
</gene>
<feature type="transmembrane region" description="Helical" evidence="1">
    <location>
        <begin position="35"/>
        <end position="60"/>
    </location>
</feature>
<keyword evidence="1" id="KW-1133">Transmembrane helix</keyword>